<gene>
    <name evidence="1" type="ORF">L6164_013771</name>
</gene>
<accession>A0ACB9NFZ5</accession>
<comment type="caution">
    <text evidence="1">The sequence shown here is derived from an EMBL/GenBank/DDBJ whole genome shotgun (WGS) entry which is preliminary data.</text>
</comment>
<keyword evidence="2" id="KW-1185">Reference proteome</keyword>
<reference evidence="1 2" key="1">
    <citation type="journal article" date="2022" name="DNA Res.">
        <title>Chromosomal-level genome assembly of the orchid tree Bauhinia variegata (Leguminosae; Cercidoideae) supports the allotetraploid origin hypothesis of Bauhinia.</title>
        <authorList>
            <person name="Zhong Y."/>
            <person name="Chen Y."/>
            <person name="Zheng D."/>
            <person name="Pang J."/>
            <person name="Liu Y."/>
            <person name="Luo S."/>
            <person name="Meng S."/>
            <person name="Qian L."/>
            <person name="Wei D."/>
            <person name="Dai S."/>
            <person name="Zhou R."/>
        </authorList>
    </citation>
    <scope>NUCLEOTIDE SEQUENCE [LARGE SCALE GENOMIC DNA]</scope>
    <source>
        <strain evidence="1">BV-YZ2020</strain>
    </source>
</reference>
<proteinExistence type="predicted"/>
<evidence type="ECO:0000313" key="1">
    <source>
        <dbReference type="EMBL" id="KAI4335092.1"/>
    </source>
</evidence>
<evidence type="ECO:0000313" key="2">
    <source>
        <dbReference type="Proteomes" id="UP000828941"/>
    </source>
</evidence>
<sequence>MHSPKLNDVEEEESYSYAMQLARSIALPMVLKTAVELKVFDIIAKSGPEAKLSAVDIAAQITSKNPEAASMLDRILRLLATHSVLHCSLVEKQQHVRSFHRVYSLNSVSKYFVLDDDGMSLGNYVAMVQDKAVSDSWSKLKEAVVEGGIPFVRAHGSHAFEYPSLDARFHKVVNSAKISVTTMVMKKIVETYNGFENINTLVDVGGGLGLTLNLIISKHQHIHGINFDLSHVIQDASPYPGVEHVEGDMFESVPKGDAIFLKWILHNWSDEMCLKVLKNCYNAIPQDGKVIVVEAILPVLPETSATAKNNSQLDIQMMVNFGGKERTQQEFIELAMAVGFSVVKFNCYVCNQCVIEFLK</sequence>
<dbReference type="Proteomes" id="UP000828941">
    <property type="component" value="Chromosome 6"/>
</dbReference>
<dbReference type="EMBL" id="CM039431">
    <property type="protein sequence ID" value="KAI4335092.1"/>
    <property type="molecule type" value="Genomic_DNA"/>
</dbReference>
<organism evidence="1 2">
    <name type="scientific">Bauhinia variegata</name>
    <name type="common">Purple orchid tree</name>
    <name type="synonym">Phanera variegata</name>
    <dbReference type="NCBI Taxonomy" id="167791"/>
    <lineage>
        <taxon>Eukaryota</taxon>
        <taxon>Viridiplantae</taxon>
        <taxon>Streptophyta</taxon>
        <taxon>Embryophyta</taxon>
        <taxon>Tracheophyta</taxon>
        <taxon>Spermatophyta</taxon>
        <taxon>Magnoliopsida</taxon>
        <taxon>eudicotyledons</taxon>
        <taxon>Gunneridae</taxon>
        <taxon>Pentapetalae</taxon>
        <taxon>rosids</taxon>
        <taxon>fabids</taxon>
        <taxon>Fabales</taxon>
        <taxon>Fabaceae</taxon>
        <taxon>Cercidoideae</taxon>
        <taxon>Cercideae</taxon>
        <taxon>Bauhiniinae</taxon>
        <taxon>Bauhinia</taxon>
    </lineage>
</organism>
<name>A0ACB9NFZ5_BAUVA</name>
<protein>
    <submittedName>
        <fullName evidence="1">Uncharacterized protein</fullName>
    </submittedName>
</protein>